<reference evidence="5 6" key="1">
    <citation type="submission" date="2013-08" db="EMBL/GenBank/DDBJ databases">
        <authorList>
            <person name="Weinstock G."/>
            <person name="Sodergren E."/>
            <person name="Wylie T."/>
            <person name="Fulton L."/>
            <person name="Fulton R."/>
            <person name="Fronick C."/>
            <person name="O'Laughlin M."/>
            <person name="Godfrey J."/>
            <person name="Miner T."/>
            <person name="Herter B."/>
            <person name="Appelbaum E."/>
            <person name="Cordes M."/>
            <person name="Lek S."/>
            <person name="Wollam A."/>
            <person name="Pepin K.H."/>
            <person name="Palsikar V.B."/>
            <person name="Mitreva M."/>
            <person name="Wilson R.K."/>
        </authorList>
    </citation>
    <scope>NUCLEOTIDE SEQUENCE [LARGE SCALE GENOMIC DNA]</scope>
    <source>
        <strain evidence="5 6">ATCC 700332</strain>
    </source>
</reference>
<evidence type="ECO:0000313" key="5">
    <source>
        <dbReference type="EMBL" id="ERJ92019.1"/>
    </source>
</evidence>
<dbReference type="InterPro" id="IPR038901">
    <property type="entry name" value="HEXDC-like"/>
</dbReference>
<gene>
    <name evidence="5" type="ORF">HMPREF9193_01677</name>
</gene>
<evidence type="ECO:0000256" key="1">
    <source>
        <dbReference type="ARBA" id="ARBA00006285"/>
    </source>
</evidence>
<dbReference type="GO" id="GO:0016787">
    <property type="term" value="F:hydrolase activity"/>
    <property type="evidence" value="ECO:0007669"/>
    <property type="project" value="UniProtKB-KW"/>
</dbReference>
<dbReference type="EMBL" id="AWVH01000039">
    <property type="protein sequence ID" value="ERJ92019.1"/>
    <property type="molecule type" value="Genomic_DNA"/>
</dbReference>
<dbReference type="PANTHER" id="PTHR21040">
    <property type="entry name" value="BCDNA.GH04120"/>
    <property type="match status" value="1"/>
</dbReference>
<organism evidence="5 6">
    <name type="scientific">Treponema lecithinolyticum ATCC 700332</name>
    <dbReference type="NCBI Taxonomy" id="1321815"/>
    <lineage>
        <taxon>Bacteria</taxon>
        <taxon>Pseudomonadati</taxon>
        <taxon>Spirochaetota</taxon>
        <taxon>Spirochaetia</taxon>
        <taxon>Spirochaetales</taxon>
        <taxon>Treponemataceae</taxon>
        <taxon>Treponema</taxon>
    </lineage>
</organism>
<feature type="chain" id="PRO_5045469087" evidence="3">
    <location>
        <begin position="21"/>
        <end position="357"/>
    </location>
</feature>
<proteinExistence type="inferred from homology"/>
<dbReference type="Gene3D" id="3.20.20.80">
    <property type="entry name" value="Glycosidases"/>
    <property type="match status" value="1"/>
</dbReference>
<evidence type="ECO:0000256" key="2">
    <source>
        <dbReference type="ARBA" id="ARBA00022801"/>
    </source>
</evidence>
<accession>A0ABN0NX63</accession>
<evidence type="ECO:0000259" key="4">
    <source>
        <dbReference type="Pfam" id="PF00728"/>
    </source>
</evidence>
<protein>
    <submittedName>
        <fullName evidence="5">Glycosyl hydrolase family 20, catalytic domain protein</fullName>
    </submittedName>
</protein>
<keyword evidence="6" id="KW-1185">Reference proteome</keyword>
<evidence type="ECO:0000313" key="6">
    <source>
        <dbReference type="Proteomes" id="UP000016649"/>
    </source>
</evidence>
<dbReference type="SUPFAM" id="SSF51445">
    <property type="entry name" value="(Trans)glycosidases"/>
    <property type="match status" value="1"/>
</dbReference>
<sequence length="357" mass="40515">MNTKRILLLLLVLLQLAVYAQTKGTISDETNGSVKSGMPKREFVIAFHAIVNTDKTGKNLIKELPGLQKRGINTLFLQIGYNYQWKSDPKLYNKYVLSETVAREIAAECRRLSIDLIPEINCLGHQSWENETFALLKAYPELDETPGLYPGNKGIYCRSLCSSNEKVYTILFGLIDEITEVFSVKKIHVGLDEVFLIGEDACPLCRGKDKAELFAGAVNRLYDHCVKKRGLTMYMWGDRLIDSEDEQSGYKGEYESSCNGTAAAVNLIPKDIIICDWHYDELERYGSIPFFLNKGFRVLPTSFKGIKAVNALIDYSLLYKANPAMLGHMYTAWDNFTNKNLSRYKPMVKTIEKLIRP</sequence>
<keyword evidence="3" id="KW-0732">Signal</keyword>
<dbReference type="RefSeq" id="WP_021687878.1">
    <property type="nucleotide sequence ID" value="NZ_KI260569.1"/>
</dbReference>
<dbReference type="PANTHER" id="PTHR21040:SF8">
    <property type="entry name" value="BCDNA.GH04120"/>
    <property type="match status" value="1"/>
</dbReference>
<dbReference type="InterPro" id="IPR015883">
    <property type="entry name" value="Glyco_hydro_20_cat"/>
</dbReference>
<evidence type="ECO:0000256" key="3">
    <source>
        <dbReference type="SAM" id="SignalP"/>
    </source>
</evidence>
<name>A0ABN0NX63_TRELE</name>
<keyword evidence="2 5" id="KW-0378">Hydrolase</keyword>
<feature type="domain" description="Glycoside hydrolase family 20 catalytic" evidence="4">
    <location>
        <begin position="61"/>
        <end position="279"/>
    </location>
</feature>
<dbReference type="Pfam" id="PF00728">
    <property type="entry name" value="Glyco_hydro_20"/>
    <property type="match status" value="1"/>
</dbReference>
<dbReference type="InterPro" id="IPR017853">
    <property type="entry name" value="GH"/>
</dbReference>
<feature type="signal peptide" evidence="3">
    <location>
        <begin position="1"/>
        <end position="20"/>
    </location>
</feature>
<comment type="similarity">
    <text evidence="1">Belongs to the glycosyl hydrolase 20 family.</text>
</comment>
<dbReference type="Proteomes" id="UP000016649">
    <property type="component" value="Unassembled WGS sequence"/>
</dbReference>
<comment type="caution">
    <text evidence="5">The sequence shown here is derived from an EMBL/GenBank/DDBJ whole genome shotgun (WGS) entry which is preliminary data.</text>
</comment>